<evidence type="ECO:0000313" key="1">
    <source>
        <dbReference type="EMBL" id="RPB14655.1"/>
    </source>
</evidence>
<dbReference type="AlphaFoldDB" id="A0A3N4L9H0"/>
<dbReference type="EMBL" id="ML119117">
    <property type="protein sequence ID" value="RPB14655.1"/>
    <property type="molecule type" value="Genomic_DNA"/>
</dbReference>
<accession>A0A3N4L9H0</accession>
<keyword evidence="2" id="KW-1185">Reference proteome</keyword>
<name>A0A3N4L9H0_9PEZI</name>
<evidence type="ECO:0000313" key="2">
    <source>
        <dbReference type="Proteomes" id="UP000277580"/>
    </source>
</evidence>
<gene>
    <name evidence="1" type="ORF">P167DRAFT_604086</name>
</gene>
<organism evidence="1 2">
    <name type="scientific">Morchella conica CCBAS932</name>
    <dbReference type="NCBI Taxonomy" id="1392247"/>
    <lineage>
        <taxon>Eukaryota</taxon>
        <taxon>Fungi</taxon>
        <taxon>Dikarya</taxon>
        <taxon>Ascomycota</taxon>
        <taxon>Pezizomycotina</taxon>
        <taxon>Pezizomycetes</taxon>
        <taxon>Pezizales</taxon>
        <taxon>Morchellaceae</taxon>
        <taxon>Morchella</taxon>
    </lineage>
</organism>
<reference evidence="1 2" key="1">
    <citation type="journal article" date="2018" name="Nat. Ecol. Evol.">
        <title>Pezizomycetes genomes reveal the molecular basis of ectomycorrhizal truffle lifestyle.</title>
        <authorList>
            <person name="Murat C."/>
            <person name="Payen T."/>
            <person name="Noel B."/>
            <person name="Kuo A."/>
            <person name="Morin E."/>
            <person name="Chen J."/>
            <person name="Kohler A."/>
            <person name="Krizsan K."/>
            <person name="Balestrini R."/>
            <person name="Da Silva C."/>
            <person name="Montanini B."/>
            <person name="Hainaut M."/>
            <person name="Levati E."/>
            <person name="Barry K.W."/>
            <person name="Belfiori B."/>
            <person name="Cichocki N."/>
            <person name="Clum A."/>
            <person name="Dockter R.B."/>
            <person name="Fauchery L."/>
            <person name="Guy J."/>
            <person name="Iotti M."/>
            <person name="Le Tacon F."/>
            <person name="Lindquist E.A."/>
            <person name="Lipzen A."/>
            <person name="Malagnac F."/>
            <person name="Mello A."/>
            <person name="Molinier V."/>
            <person name="Miyauchi S."/>
            <person name="Poulain J."/>
            <person name="Riccioni C."/>
            <person name="Rubini A."/>
            <person name="Sitrit Y."/>
            <person name="Splivallo R."/>
            <person name="Traeger S."/>
            <person name="Wang M."/>
            <person name="Zifcakova L."/>
            <person name="Wipf D."/>
            <person name="Zambonelli A."/>
            <person name="Paolocci F."/>
            <person name="Nowrousian M."/>
            <person name="Ottonello S."/>
            <person name="Baldrian P."/>
            <person name="Spatafora J.W."/>
            <person name="Henrissat B."/>
            <person name="Nagy L.G."/>
            <person name="Aury J.M."/>
            <person name="Wincker P."/>
            <person name="Grigoriev I.V."/>
            <person name="Bonfante P."/>
            <person name="Martin F.M."/>
        </authorList>
    </citation>
    <scope>NUCLEOTIDE SEQUENCE [LARGE SCALE GENOMIC DNA]</scope>
    <source>
        <strain evidence="1 2">CCBAS932</strain>
    </source>
</reference>
<protein>
    <submittedName>
        <fullName evidence="1">Uncharacterized protein</fullName>
    </submittedName>
</protein>
<dbReference type="OrthoDB" id="10381083at2759"/>
<sequence>MSSSPIQPTSPKQTTYEIASTAPRLSLRKCIDKFADFLKVHDIFWAGIELEPTTANGQLSPGTGPSVPAGKVLRVYIYDSEDLVANQIKQIKRLATSYFNLSTILRLPADAGQIRLNTDEEVIAQHRIPSGPHSHEQSPKHLSRQA</sequence>
<proteinExistence type="predicted"/>
<dbReference type="InParanoid" id="A0A3N4L9H0"/>
<dbReference type="Proteomes" id="UP000277580">
    <property type="component" value="Unassembled WGS sequence"/>
</dbReference>